<sequence>MIITSNKQTLFRVKDKIFALFESLLTKNRQTLDCSAAFIAVSNDKSLRDGSRFPYFSETYEILYADERGASAFGFG</sequence>
<dbReference type="EMBL" id="JAUSUC010000036">
    <property type="protein sequence ID" value="MDQ0216119.1"/>
    <property type="molecule type" value="Genomic_DNA"/>
</dbReference>
<proteinExistence type="predicted"/>
<gene>
    <name evidence="1" type="ORF">J2S13_002541</name>
</gene>
<organism evidence="1 2">
    <name type="scientific">Oikeobacillus pervagus</name>
    <dbReference type="NCBI Taxonomy" id="1325931"/>
    <lineage>
        <taxon>Bacteria</taxon>
        <taxon>Bacillati</taxon>
        <taxon>Bacillota</taxon>
        <taxon>Bacilli</taxon>
        <taxon>Bacillales</taxon>
        <taxon>Bacillaceae</taxon>
        <taxon>Oikeobacillus</taxon>
    </lineage>
</organism>
<dbReference type="Proteomes" id="UP001237207">
    <property type="component" value="Unassembled WGS sequence"/>
</dbReference>
<comment type="caution">
    <text evidence="1">The sequence shown here is derived from an EMBL/GenBank/DDBJ whole genome shotgun (WGS) entry which is preliminary data.</text>
</comment>
<evidence type="ECO:0000313" key="2">
    <source>
        <dbReference type="Proteomes" id="UP001237207"/>
    </source>
</evidence>
<keyword evidence="2" id="KW-1185">Reference proteome</keyword>
<reference evidence="1" key="1">
    <citation type="submission" date="2023-07" db="EMBL/GenBank/DDBJ databases">
        <title>Genomic Encyclopedia of Type Strains, Phase IV (KMG-IV): sequencing the most valuable type-strain genomes for metagenomic binning, comparative biology and taxonomic classification.</title>
        <authorList>
            <person name="Goeker M."/>
        </authorList>
    </citation>
    <scope>NUCLEOTIDE SEQUENCE</scope>
    <source>
        <strain evidence="1">DSM 23947</strain>
    </source>
</reference>
<accession>A0AAJ1T0Q5</accession>
<protein>
    <submittedName>
        <fullName evidence="1">Uncharacterized protein</fullName>
    </submittedName>
</protein>
<evidence type="ECO:0000313" key="1">
    <source>
        <dbReference type="EMBL" id="MDQ0216119.1"/>
    </source>
</evidence>
<dbReference type="AlphaFoldDB" id="A0AAJ1T0Q5"/>
<name>A0AAJ1T0Q5_9BACI</name>